<dbReference type="Proteomes" id="UP000764045">
    <property type="component" value="Unassembled WGS sequence"/>
</dbReference>
<gene>
    <name evidence="2" type="ORF">H6B30_09780</name>
</gene>
<keyword evidence="3" id="KW-1185">Reference proteome</keyword>
<sequence>MKKLILSIVALLCMNVGSNAQSVYNEIRDKAKAEVENSDSNGLIRQINQFKLDALDYLMMKMREQMPDSTTAFLDRQAYAMNSFVNHFIKNILESNDKPEKQQIEMIKQFMDASYSNPLFNDTDTELTLSYYSNAASPTRFSLDTDWRKALVAIESRQQ</sequence>
<keyword evidence="1" id="KW-0732">Signal</keyword>
<feature type="signal peptide" evidence="1">
    <location>
        <begin position="1"/>
        <end position="20"/>
    </location>
</feature>
<reference evidence="2 3" key="1">
    <citation type="journal article" date="2021" name="Sci. Rep.">
        <title>The distribution of antibiotic resistance genes in chicken gut microbiota commensals.</title>
        <authorList>
            <person name="Juricova H."/>
            <person name="Matiasovicova J."/>
            <person name="Kubasova T."/>
            <person name="Cejkova D."/>
            <person name="Rychlik I."/>
        </authorList>
    </citation>
    <scope>NUCLEOTIDE SEQUENCE [LARGE SCALE GENOMIC DNA]</scope>
    <source>
        <strain evidence="2 3">An819</strain>
    </source>
</reference>
<dbReference type="EMBL" id="JACJJL010000015">
    <property type="protein sequence ID" value="MBM6662032.1"/>
    <property type="molecule type" value="Genomic_DNA"/>
</dbReference>
<organism evidence="2 3">
    <name type="scientific">Marseilla massiliensis</name>
    <dbReference type="NCBI Taxonomy" id="1841864"/>
    <lineage>
        <taxon>Bacteria</taxon>
        <taxon>Pseudomonadati</taxon>
        <taxon>Bacteroidota</taxon>
        <taxon>Bacteroidia</taxon>
        <taxon>Bacteroidales</taxon>
        <taxon>Prevotellaceae</taxon>
        <taxon>Marseilla</taxon>
    </lineage>
</organism>
<comment type="caution">
    <text evidence="2">The sequence shown here is derived from an EMBL/GenBank/DDBJ whole genome shotgun (WGS) entry which is preliminary data.</text>
</comment>
<feature type="chain" id="PRO_5036703974" evidence="1">
    <location>
        <begin position="21"/>
        <end position="159"/>
    </location>
</feature>
<name>A0A938WN39_9BACT</name>
<dbReference type="AlphaFoldDB" id="A0A938WN39"/>
<proteinExistence type="predicted"/>
<dbReference type="RefSeq" id="WP_205110081.1">
    <property type="nucleotide sequence ID" value="NZ_JACJJL010000015.1"/>
</dbReference>
<evidence type="ECO:0000313" key="3">
    <source>
        <dbReference type="Proteomes" id="UP000764045"/>
    </source>
</evidence>
<evidence type="ECO:0000313" key="2">
    <source>
        <dbReference type="EMBL" id="MBM6662032.1"/>
    </source>
</evidence>
<protein>
    <submittedName>
        <fullName evidence="2">Uncharacterized protein</fullName>
    </submittedName>
</protein>
<accession>A0A938WN39</accession>
<evidence type="ECO:0000256" key="1">
    <source>
        <dbReference type="SAM" id="SignalP"/>
    </source>
</evidence>